<protein>
    <submittedName>
        <fullName evidence="8">Site-specific DNA recombinase</fullName>
    </submittedName>
</protein>
<dbReference type="Gene3D" id="3.90.1750.20">
    <property type="entry name" value="Putative Large Serine Recombinase, Chain B, Domain 2"/>
    <property type="match status" value="1"/>
</dbReference>
<keyword evidence="1" id="KW-0229">DNA integration</keyword>
<evidence type="ECO:0000313" key="8">
    <source>
        <dbReference type="EMBL" id="SMG23627.1"/>
    </source>
</evidence>
<evidence type="ECO:0000313" key="9">
    <source>
        <dbReference type="Proteomes" id="UP000193420"/>
    </source>
</evidence>
<dbReference type="PROSITE" id="PS00397">
    <property type="entry name" value="RECOMBINASES_1"/>
    <property type="match status" value="1"/>
</dbReference>
<dbReference type="GO" id="GO:0003677">
    <property type="term" value="F:DNA binding"/>
    <property type="evidence" value="ECO:0007669"/>
    <property type="project" value="UniProtKB-KW"/>
</dbReference>
<feature type="active site" description="O-(5'-phospho-DNA)-serine intermediate" evidence="4 5">
    <location>
        <position position="10"/>
    </location>
</feature>
<dbReference type="GO" id="GO:0015074">
    <property type="term" value="P:DNA integration"/>
    <property type="evidence" value="ECO:0007669"/>
    <property type="project" value="UniProtKB-KW"/>
</dbReference>
<dbReference type="InterPro" id="IPR006119">
    <property type="entry name" value="Resolv_N"/>
</dbReference>
<evidence type="ECO:0000256" key="4">
    <source>
        <dbReference type="PIRSR" id="PIRSR606118-50"/>
    </source>
</evidence>
<dbReference type="InterPro" id="IPR036162">
    <property type="entry name" value="Resolvase-like_N_sf"/>
</dbReference>
<dbReference type="SUPFAM" id="SSF53041">
    <property type="entry name" value="Resolvase-like"/>
    <property type="match status" value="1"/>
</dbReference>
<feature type="domain" description="Resolvase/invertase-type recombinase catalytic" evidence="6">
    <location>
        <begin position="2"/>
        <end position="153"/>
    </location>
</feature>
<organism evidence="8 9">
    <name type="scientific">Arenibacter troitsensis</name>
    <dbReference type="NCBI Taxonomy" id="188872"/>
    <lineage>
        <taxon>Bacteria</taxon>
        <taxon>Pseudomonadati</taxon>
        <taxon>Bacteroidota</taxon>
        <taxon>Flavobacteriia</taxon>
        <taxon>Flavobacteriales</taxon>
        <taxon>Flavobacteriaceae</taxon>
        <taxon>Arenibacter</taxon>
    </lineage>
</organism>
<dbReference type="InterPro" id="IPR006118">
    <property type="entry name" value="Recombinase_CS"/>
</dbReference>
<evidence type="ECO:0000256" key="1">
    <source>
        <dbReference type="ARBA" id="ARBA00022908"/>
    </source>
</evidence>
<proteinExistence type="predicted"/>
<dbReference type="InterPro" id="IPR011109">
    <property type="entry name" value="DNA_bind_recombinase_dom"/>
</dbReference>
<dbReference type="SMART" id="SM00857">
    <property type="entry name" value="Resolvase"/>
    <property type="match status" value="1"/>
</dbReference>
<dbReference type="InterPro" id="IPR050639">
    <property type="entry name" value="SSR_resolvase"/>
</dbReference>
<evidence type="ECO:0000259" key="6">
    <source>
        <dbReference type="PROSITE" id="PS51736"/>
    </source>
</evidence>
<gene>
    <name evidence="8" type="ORF">SAMN03080602_01466</name>
</gene>
<dbReference type="CDD" id="cd03768">
    <property type="entry name" value="SR_ResInv"/>
    <property type="match status" value="1"/>
</dbReference>
<dbReference type="EMBL" id="FXAO01000003">
    <property type="protein sequence ID" value="SMG23627.1"/>
    <property type="molecule type" value="Genomic_DNA"/>
</dbReference>
<dbReference type="GO" id="GO:0000150">
    <property type="term" value="F:DNA strand exchange activity"/>
    <property type="evidence" value="ECO:0007669"/>
    <property type="project" value="InterPro"/>
</dbReference>
<dbReference type="InterPro" id="IPR038109">
    <property type="entry name" value="DNA_bind_recomb_sf"/>
</dbReference>
<dbReference type="Pfam" id="PF00239">
    <property type="entry name" value="Resolvase"/>
    <property type="match status" value="1"/>
</dbReference>
<evidence type="ECO:0000256" key="3">
    <source>
        <dbReference type="ARBA" id="ARBA00023172"/>
    </source>
</evidence>
<dbReference type="PANTHER" id="PTHR30461:SF23">
    <property type="entry name" value="DNA RECOMBINASE-RELATED"/>
    <property type="match status" value="1"/>
</dbReference>
<dbReference type="Gene3D" id="3.40.50.1390">
    <property type="entry name" value="Resolvase, N-terminal catalytic domain"/>
    <property type="match status" value="1"/>
</dbReference>
<name>A0A1X7J9G6_9FLAO</name>
<dbReference type="PROSITE" id="PS51736">
    <property type="entry name" value="RECOMBINASES_3"/>
    <property type="match status" value="1"/>
</dbReference>
<reference evidence="9" key="1">
    <citation type="submission" date="2017-04" db="EMBL/GenBank/DDBJ databases">
        <authorList>
            <person name="Varghese N."/>
            <person name="Submissions S."/>
        </authorList>
    </citation>
    <scope>NUCLEOTIDE SEQUENCE [LARGE SCALE GENOMIC DNA]</scope>
    <source>
        <strain evidence="9">DSM 19835</strain>
    </source>
</reference>
<dbReference type="Pfam" id="PF07508">
    <property type="entry name" value="Recombinase"/>
    <property type="match status" value="1"/>
</dbReference>
<dbReference type="PROSITE" id="PS51737">
    <property type="entry name" value="RECOMBINASE_DNA_BIND"/>
    <property type="match status" value="1"/>
</dbReference>
<evidence type="ECO:0000259" key="7">
    <source>
        <dbReference type="PROSITE" id="PS51737"/>
    </source>
</evidence>
<keyword evidence="9" id="KW-1185">Reference proteome</keyword>
<sequence length="513" mass="59350">MKTVAYLRVSTEDQSLERQYEDIEKFATRKNLQLVKIFEDKVSGSKTNADDREGFSKLERYLELNEDIKHILVLEISRLGRKNNDIQNIVERYNEKGICIHFDDLSISTLDKDGKRSATSDIMISVMGAMAAGESRLLSARVKSGKMSRARKNQAFGSKIIGYKKADDGTPMIDEDEAPIIRRIFELSADGLGMRGISAIIESEFNRRMHMSTLGGIIRNTFHKGERKYNDLILPVEPIVSMEIWQKANDSMDSRNKFGSRTKVNTNIVEGRIKCHCGEPMYQKVVPSGRMDSFVCKDLSCKNSVNRPWLFRMVKKVVERHAKKSRDAKYRKDIGLKMSSHQAQINLNNREEEKLNARKWKFQDAWGDGDLSDDDYKYQLQVIKQNLLKINVDNIQLNEDINLLGNDLNSEIKHFSDDLELFKNEIKDIVKYVEIDKDSVIINVFGRWGYDLFKPNSVKLGWEARKPESERYLNEKLPLRHPIEDEVIEIMADTYGDENYDDKLDDYMNELDN</sequence>
<feature type="domain" description="Recombinase" evidence="7">
    <location>
        <begin position="160"/>
        <end position="258"/>
    </location>
</feature>
<dbReference type="Proteomes" id="UP000193420">
    <property type="component" value="Unassembled WGS sequence"/>
</dbReference>
<accession>A0A1X7J9G6</accession>
<dbReference type="RefSeq" id="WP_176225608.1">
    <property type="nucleotide sequence ID" value="NZ_FXAO01000003.1"/>
</dbReference>
<evidence type="ECO:0000256" key="2">
    <source>
        <dbReference type="ARBA" id="ARBA00023125"/>
    </source>
</evidence>
<evidence type="ECO:0000256" key="5">
    <source>
        <dbReference type="PROSITE-ProRule" id="PRU10137"/>
    </source>
</evidence>
<keyword evidence="2" id="KW-0238">DNA-binding</keyword>
<dbReference type="PANTHER" id="PTHR30461">
    <property type="entry name" value="DNA-INVERTASE FROM LAMBDOID PROPHAGE"/>
    <property type="match status" value="1"/>
</dbReference>
<dbReference type="AlphaFoldDB" id="A0A1X7J9G6"/>
<keyword evidence="3" id="KW-0233">DNA recombination</keyword>